<keyword evidence="3" id="KW-1185">Reference proteome</keyword>
<evidence type="ECO:0000259" key="1">
    <source>
        <dbReference type="SMART" id="SM00460"/>
    </source>
</evidence>
<dbReference type="SUPFAM" id="SSF54001">
    <property type="entry name" value="Cysteine proteinases"/>
    <property type="match status" value="1"/>
</dbReference>
<comment type="caution">
    <text evidence="2">The sequence shown here is derived from an EMBL/GenBank/DDBJ whole genome shotgun (WGS) entry which is preliminary data.</text>
</comment>
<dbReference type="InterPro" id="IPR038765">
    <property type="entry name" value="Papain-like_cys_pep_sf"/>
</dbReference>
<protein>
    <submittedName>
        <fullName evidence="2">Alpha-E domain-containing protein</fullName>
    </submittedName>
</protein>
<gene>
    <name evidence="2" type="ORF">ACFFRE_07700</name>
</gene>
<dbReference type="PANTHER" id="PTHR33490:SF7">
    <property type="entry name" value="BLR2979 PROTEIN"/>
    <property type="match status" value="1"/>
</dbReference>
<dbReference type="EMBL" id="JBHLYQ010000065">
    <property type="protein sequence ID" value="MFC0082030.1"/>
    <property type="molecule type" value="Genomic_DNA"/>
</dbReference>
<dbReference type="Proteomes" id="UP001589788">
    <property type="component" value="Unassembled WGS sequence"/>
</dbReference>
<dbReference type="Pfam" id="PF01841">
    <property type="entry name" value="Transglut_core"/>
    <property type="match status" value="1"/>
</dbReference>
<dbReference type="Gene3D" id="3.10.620.30">
    <property type="match status" value="1"/>
</dbReference>
<dbReference type="RefSeq" id="WP_377789426.1">
    <property type="nucleotide sequence ID" value="NZ_JBHLYQ010000065.1"/>
</dbReference>
<dbReference type="PANTHER" id="PTHR33490">
    <property type="entry name" value="BLR5614 PROTEIN-RELATED"/>
    <property type="match status" value="1"/>
</dbReference>
<dbReference type="Pfam" id="PF08379">
    <property type="entry name" value="Bact_transglu_N"/>
    <property type="match status" value="1"/>
</dbReference>
<dbReference type="Pfam" id="PF04168">
    <property type="entry name" value="Alpha-E"/>
    <property type="match status" value="1"/>
</dbReference>
<sequence length="638" mass="68940">MTTTALPAHRLEQPLLARIADALYWLGRYLARAEGTVRVVQAYHDALFDLPVGAELGWTVLLRLSGTEELFRDRYQPLLGGEQLPDAGPGEDQVLPFCLLDLSNPSALRSSLRAVRANARTAAALLPMEVAAAVHDLWQIAQDGPVAVPDRARRLAWLGDLLVATAAVGRVAEETLGRDQPGVFLGLGRALERADLTCRVLEAWAPALERTADPFAAIHRATVLRALHAEAAFRRGGWRLQDPLAVPLFVLLEEAFPGSVRSELGTCLTLLEALPFPCRATAALLQAGTVLDDAVSTAEALLPSVVAPAVRTALTGVHGQLTQLWELPASPSGTSATASRPRARRVPVGPRRLRVLHRSRYRYEEPASASTTEAHLRPRATPRQRLVAHQLTIDPPPATTTPLLDPFGNHLVVFSVDEPHRTLEVSASSTVELLPSAPPASSPPWETVRHLLQLDRHAAVLEARRFVPGSRKAPASPTLAAYAAESFPPGRPLHEATLDLACRIREDFAYLPGSTTVSTPVEEVFDARRGVCQDFAHLAVACLRSLGLAARYVSGYLLPTAGTPVDPRAQASHAWFAVFVPGAGWLDLDPTNEPLVSDHHVTLAWGRDYDDVAPLRGTVRGGGTQRLEVEVLVELVDD</sequence>
<dbReference type="SMART" id="SM00460">
    <property type="entry name" value="TGc"/>
    <property type="match status" value="1"/>
</dbReference>
<dbReference type="InterPro" id="IPR013589">
    <property type="entry name" value="Bac_transglu_N"/>
</dbReference>
<reference evidence="2 3" key="1">
    <citation type="submission" date="2024-09" db="EMBL/GenBank/DDBJ databases">
        <authorList>
            <person name="Sun Q."/>
            <person name="Mori K."/>
        </authorList>
    </citation>
    <scope>NUCLEOTIDE SEQUENCE [LARGE SCALE GENOMIC DNA]</scope>
    <source>
        <strain evidence="2 3">JCM 15389</strain>
    </source>
</reference>
<organism evidence="2 3">
    <name type="scientific">Aciditerrimonas ferrireducens</name>
    <dbReference type="NCBI Taxonomy" id="667306"/>
    <lineage>
        <taxon>Bacteria</taxon>
        <taxon>Bacillati</taxon>
        <taxon>Actinomycetota</taxon>
        <taxon>Acidimicrobiia</taxon>
        <taxon>Acidimicrobiales</taxon>
        <taxon>Acidimicrobiaceae</taxon>
        <taxon>Aciditerrimonas</taxon>
    </lineage>
</organism>
<proteinExistence type="predicted"/>
<dbReference type="InterPro" id="IPR007296">
    <property type="entry name" value="DUF403"/>
</dbReference>
<feature type="domain" description="Transglutaminase-like" evidence="1">
    <location>
        <begin position="524"/>
        <end position="592"/>
    </location>
</feature>
<evidence type="ECO:0000313" key="2">
    <source>
        <dbReference type="EMBL" id="MFC0082030.1"/>
    </source>
</evidence>
<name>A0ABV6C2X2_9ACTN</name>
<accession>A0ABV6C2X2</accession>
<dbReference type="InterPro" id="IPR002931">
    <property type="entry name" value="Transglutaminase-like"/>
</dbReference>
<evidence type="ECO:0000313" key="3">
    <source>
        <dbReference type="Proteomes" id="UP001589788"/>
    </source>
</evidence>